<protein>
    <recommendedName>
        <fullName evidence="1">F-box domain-containing protein</fullName>
    </recommendedName>
</protein>
<dbReference type="Gene3D" id="3.80.10.10">
    <property type="entry name" value="Ribonuclease Inhibitor"/>
    <property type="match status" value="1"/>
</dbReference>
<dbReference type="InterPro" id="IPR032675">
    <property type="entry name" value="LRR_dom_sf"/>
</dbReference>
<comment type="caution">
    <text evidence="2">The sequence shown here is derived from an EMBL/GenBank/DDBJ whole genome shotgun (WGS) entry which is preliminary data.</text>
</comment>
<dbReference type="Gene3D" id="1.20.1280.50">
    <property type="match status" value="1"/>
</dbReference>
<dbReference type="SMART" id="SM00256">
    <property type="entry name" value="FBOX"/>
    <property type="match status" value="1"/>
</dbReference>
<accession>A0A8X7WL09</accession>
<keyword evidence="3" id="KW-1185">Reference proteome</keyword>
<dbReference type="InterPro" id="IPR055411">
    <property type="entry name" value="LRR_FXL15/At3g58940/PEG3-like"/>
</dbReference>
<dbReference type="PANTHER" id="PTHR31293">
    <property type="entry name" value="RNI-LIKE SUPERFAMILY PROTEIN"/>
    <property type="match status" value="1"/>
</dbReference>
<name>A0A8X7WL09_BRACI</name>
<dbReference type="InterPro" id="IPR036047">
    <property type="entry name" value="F-box-like_dom_sf"/>
</dbReference>
<dbReference type="SMART" id="SM00579">
    <property type="entry name" value="FBD"/>
    <property type="match status" value="1"/>
</dbReference>
<dbReference type="SUPFAM" id="SSF52047">
    <property type="entry name" value="RNI-like"/>
    <property type="match status" value="1"/>
</dbReference>
<dbReference type="Pfam" id="PF24758">
    <property type="entry name" value="LRR_At5g56370"/>
    <property type="match status" value="1"/>
</dbReference>
<dbReference type="OrthoDB" id="1087207at2759"/>
<organism evidence="2 3">
    <name type="scientific">Brassica carinata</name>
    <name type="common">Ethiopian mustard</name>
    <name type="synonym">Abyssinian cabbage</name>
    <dbReference type="NCBI Taxonomy" id="52824"/>
    <lineage>
        <taxon>Eukaryota</taxon>
        <taxon>Viridiplantae</taxon>
        <taxon>Streptophyta</taxon>
        <taxon>Embryophyta</taxon>
        <taxon>Tracheophyta</taxon>
        <taxon>Spermatophyta</taxon>
        <taxon>Magnoliopsida</taxon>
        <taxon>eudicotyledons</taxon>
        <taxon>Gunneridae</taxon>
        <taxon>Pentapetalae</taxon>
        <taxon>rosids</taxon>
        <taxon>malvids</taxon>
        <taxon>Brassicales</taxon>
        <taxon>Brassicaceae</taxon>
        <taxon>Brassiceae</taxon>
        <taxon>Brassica</taxon>
    </lineage>
</organism>
<dbReference type="EMBL" id="JAAMPC010000001">
    <property type="protein sequence ID" value="KAG2332808.1"/>
    <property type="molecule type" value="Genomic_DNA"/>
</dbReference>
<proteinExistence type="predicted"/>
<dbReference type="Proteomes" id="UP000886595">
    <property type="component" value="Unassembled WGS sequence"/>
</dbReference>
<evidence type="ECO:0000313" key="3">
    <source>
        <dbReference type="Proteomes" id="UP000886595"/>
    </source>
</evidence>
<dbReference type="CDD" id="cd22160">
    <property type="entry name" value="F-box_AtFBL13-like"/>
    <property type="match status" value="1"/>
</dbReference>
<dbReference type="InterPro" id="IPR006566">
    <property type="entry name" value="FBD"/>
</dbReference>
<dbReference type="Pfam" id="PF00646">
    <property type="entry name" value="F-box"/>
    <property type="match status" value="1"/>
</dbReference>
<evidence type="ECO:0000259" key="1">
    <source>
        <dbReference type="PROSITE" id="PS50181"/>
    </source>
</evidence>
<dbReference type="InterPro" id="IPR001810">
    <property type="entry name" value="F-box_dom"/>
</dbReference>
<feature type="domain" description="F-box" evidence="1">
    <location>
        <begin position="1"/>
        <end position="54"/>
    </location>
</feature>
<dbReference type="InterPro" id="IPR055294">
    <property type="entry name" value="FBL60-like"/>
</dbReference>
<dbReference type="SUPFAM" id="SSF81383">
    <property type="entry name" value="F-box domain"/>
    <property type="match status" value="1"/>
</dbReference>
<gene>
    <name evidence="2" type="ORF">Bca52824_003988</name>
</gene>
<evidence type="ECO:0000313" key="2">
    <source>
        <dbReference type="EMBL" id="KAG2332808.1"/>
    </source>
</evidence>
<dbReference type="AlphaFoldDB" id="A0A8X7WL09"/>
<dbReference type="InterPro" id="IPR053781">
    <property type="entry name" value="F-box_AtFBL13-like"/>
</dbReference>
<reference evidence="2 3" key="1">
    <citation type="submission" date="2020-02" db="EMBL/GenBank/DDBJ databases">
        <authorList>
            <person name="Ma Q."/>
            <person name="Huang Y."/>
            <person name="Song X."/>
            <person name="Pei D."/>
        </authorList>
    </citation>
    <scope>NUCLEOTIDE SEQUENCE [LARGE SCALE GENOMIC DNA]</scope>
    <source>
        <strain evidence="2">Sxm20200214</strain>
        <tissue evidence="2">Leaf</tissue>
    </source>
</reference>
<dbReference type="PROSITE" id="PS50181">
    <property type="entry name" value="FBOX"/>
    <property type="match status" value="1"/>
</dbReference>
<sequence length="497" mass="56677">MDRLTSLPDELLYHILSFLPTKSAVVTSALSKRWLNLWKLNPNLDIDDSVFIHAEDDGNKGKREDIRQSFVSFVDSVLAMQVDSPINTFSLKCVTGIHPDTVNRWICNVLKRGVSDLNLFTDFSHEDTEDDSYHLPKELFFSSTLVKLRITSEHCVDWWWHGGMVGESFSLPMLKSLHIDSGLIFCGEIEEFIPSFPALEELRMASMEWLESDVTVSSATLRRLTLHGTGCENYVNPISVSFDTPNLLFLSYYDLVAEDYPVVNMNKLFHAVINLIVTDKQVKRLREPNNELLLEEEEDDEEGNVFVHFGNVVKLMNGIQNVQILSLTADTLEVLSQCCDTLPVFNNLKFLGITSDEDRGWQAMPALLKNCPRLETIILEGLSHYVTDKCGDACPCISREDKGSSLRSCPVKRMEIQGFRATMKEMTLIKHFLDCFPSLKRLDVVVEDNVPTQLRNPELSKCVTEMFDLYNKLYPSCSVELMVSPFLQNKWREQGHI</sequence>
<dbReference type="PANTHER" id="PTHR31293:SF16">
    <property type="entry name" value="RNI-LIKE SUPERFAMILY PROTEIN"/>
    <property type="match status" value="1"/>
</dbReference>